<dbReference type="SMART" id="SM00741">
    <property type="entry name" value="SapB"/>
    <property type="match status" value="2"/>
</dbReference>
<comment type="function">
    <text evidence="9">Pulmonary surfactant-associated proteins promote alveolar stability by lowering the surface tension at the air-liquid interface in the peripheral air spaces. SP-B increases the collapse pressure of palmitic acid to nearly 70 millinewtons per meter.</text>
</comment>
<dbReference type="InterPro" id="IPR008139">
    <property type="entry name" value="SaposinB_dom"/>
</dbReference>
<keyword evidence="7" id="KW-1015">Disulfide bond</keyword>
<evidence type="ECO:0000256" key="4">
    <source>
        <dbReference type="ARBA" id="ARBA00022737"/>
    </source>
</evidence>
<evidence type="ECO:0000259" key="13">
    <source>
        <dbReference type="PROSITE" id="PS50015"/>
    </source>
</evidence>
<dbReference type="SUPFAM" id="SSF47862">
    <property type="entry name" value="Saposin"/>
    <property type="match status" value="2"/>
</dbReference>
<sequence>MGVRLTFLFLLFVSIDWIYADARTREISDLTVVQVVPGSGSKVHAENVKNEKLCTLCEQFTTQAVEYLNNNKTHTEIVENLHHACFQLHSLKEQCILLVDYYAPLFFVEVGLIRPEVFCKKVNLCQEMPFFHLLKREDSCSICHRTVIDVLTKLRDPDTQLEIIQTLVKACNKVEHFAQECKRLVFEYGPVILINAEKFLETTDICVVIRACKAGDREMDYLSRNILSDA</sequence>
<feature type="signal peptide" evidence="12">
    <location>
        <begin position="1"/>
        <end position="22"/>
    </location>
</feature>
<dbReference type="InterPro" id="IPR007856">
    <property type="entry name" value="SapB_1"/>
</dbReference>
<dbReference type="InterPro" id="IPR051428">
    <property type="entry name" value="Sphingo_Act-Surfact_Prot"/>
</dbReference>
<dbReference type="InterPro" id="IPR008138">
    <property type="entry name" value="SapB_2"/>
</dbReference>
<keyword evidence="6" id="KW-0865">Zymogen</keyword>
<dbReference type="GO" id="GO:0004190">
    <property type="term" value="F:aspartic-type endopeptidase activity"/>
    <property type="evidence" value="ECO:0007669"/>
    <property type="project" value="UniProtKB-KW"/>
</dbReference>
<dbReference type="Pfam" id="PF03489">
    <property type="entry name" value="SapB_2"/>
    <property type="match status" value="1"/>
</dbReference>
<evidence type="ECO:0000256" key="6">
    <source>
        <dbReference type="ARBA" id="ARBA00023145"/>
    </source>
</evidence>
<proteinExistence type="predicted"/>
<dbReference type="FunFam" id="1.10.225.10:FF:000008">
    <property type="entry name" value="Pulmonary surfactant-associated protein B"/>
    <property type="match status" value="1"/>
</dbReference>
<evidence type="ECO:0000313" key="14">
    <source>
        <dbReference type="EMBL" id="JAT43472.1"/>
    </source>
</evidence>
<accession>A0A1D1XM46</accession>
<comment type="subcellular location">
    <subcellularLocation>
        <location evidence="1">Secreted</location>
        <location evidence="1">Extracellular space</location>
    </subcellularLocation>
</comment>
<evidence type="ECO:0000256" key="5">
    <source>
        <dbReference type="ARBA" id="ARBA00022750"/>
    </source>
</evidence>
<keyword evidence="5" id="KW-0378">Hydrolase</keyword>
<evidence type="ECO:0000256" key="1">
    <source>
        <dbReference type="ARBA" id="ARBA00004239"/>
    </source>
</evidence>
<organism evidence="14">
    <name type="scientific">Anthurium amnicola</name>
    <dbReference type="NCBI Taxonomy" id="1678845"/>
    <lineage>
        <taxon>Eukaryota</taxon>
        <taxon>Viridiplantae</taxon>
        <taxon>Streptophyta</taxon>
        <taxon>Embryophyta</taxon>
        <taxon>Tracheophyta</taxon>
        <taxon>Spermatophyta</taxon>
        <taxon>Magnoliopsida</taxon>
        <taxon>Liliopsida</taxon>
        <taxon>Araceae</taxon>
        <taxon>Pothoideae</taxon>
        <taxon>Potheae</taxon>
        <taxon>Anthurium</taxon>
    </lineage>
</organism>
<reference evidence="14" key="1">
    <citation type="submission" date="2015-07" db="EMBL/GenBank/DDBJ databases">
        <title>Transcriptome Assembly of Anthurium amnicola.</title>
        <authorList>
            <person name="Suzuki J."/>
        </authorList>
    </citation>
    <scope>NUCLEOTIDE SEQUENCE</scope>
</reference>
<dbReference type="Pfam" id="PF05184">
    <property type="entry name" value="SapB_1"/>
    <property type="match status" value="2"/>
</dbReference>
<feature type="chain" id="PRO_5008899559" description="Pulmonary surfactant-associated protein B" evidence="12">
    <location>
        <begin position="23"/>
        <end position="230"/>
    </location>
</feature>
<dbReference type="InterPro" id="IPR011001">
    <property type="entry name" value="Saposin-like"/>
</dbReference>
<keyword evidence="4" id="KW-0677">Repeat</keyword>
<dbReference type="GO" id="GO:0005576">
    <property type="term" value="C:extracellular region"/>
    <property type="evidence" value="ECO:0007669"/>
    <property type="project" value="UniProtKB-SubCell"/>
</dbReference>
<evidence type="ECO:0000256" key="2">
    <source>
        <dbReference type="ARBA" id="ARBA00022525"/>
    </source>
</evidence>
<keyword evidence="8" id="KW-0325">Glycoprotein</keyword>
<protein>
    <recommendedName>
        <fullName evidence="10">Pulmonary surfactant-associated protein B</fullName>
    </recommendedName>
    <alternativeName>
        <fullName evidence="11">Pulmonary surfactant-associated proteolipid SPL(Phe)</fullName>
    </alternativeName>
</protein>
<dbReference type="PANTHER" id="PTHR11480">
    <property type="entry name" value="SAPOSIN-RELATED"/>
    <property type="match status" value="1"/>
</dbReference>
<evidence type="ECO:0000256" key="3">
    <source>
        <dbReference type="ARBA" id="ARBA00022729"/>
    </source>
</evidence>
<evidence type="ECO:0000256" key="11">
    <source>
        <dbReference type="ARBA" id="ARBA00041785"/>
    </source>
</evidence>
<dbReference type="EMBL" id="GDJX01024464">
    <property type="protein sequence ID" value="JAT43472.1"/>
    <property type="molecule type" value="Transcribed_RNA"/>
</dbReference>
<keyword evidence="3 12" id="KW-0732">Signal</keyword>
<gene>
    <name evidence="14" type="primary">PSAP_15</name>
    <name evidence="14" type="ORF">g.83510</name>
</gene>
<feature type="domain" description="Saposin B-type" evidence="13">
    <location>
        <begin position="136"/>
        <end position="216"/>
    </location>
</feature>
<keyword evidence="2" id="KW-0964">Secreted</keyword>
<dbReference type="PANTHER" id="PTHR11480:SF3">
    <property type="entry name" value="BCDNA.GH08312"/>
    <property type="match status" value="1"/>
</dbReference>
<keyword evidence="5" id="KW-0064">Aspartyl protease</keyword>
<dbReference type="GO" id="GO:0006629">
    <property type="term" value="P:lipid metabolic process"/>
    <property type="evidence" value="ECO:0007669"/>
    <property type="project" value="InterPro"/>
</dbReference>
<dbReference type="AlphaFoldDB" id="A0A1D1XM46"/>
<evidence type="ECO:0000256" key="12">
    <source>
        <dbReference type="SAM" id="SignalP"/>
    </source>
</evidence>
<feature type="domain" description="Saposin B-type" evidence="13">
    <location>
        <begin position="50"/>
        <end position="129"/>
    </location>
</feature>
<name>A0A1D1XM46_9ARAE</name>
<evidence type="ECO:0000256" key="8">
    <source>
        <dbReference type="ARBA" id="ARBA00023180"/>
    </source>
</evidence>
<evidence type="ECO:0000256" key="10">
    <source>
        <dbReference type="ARBA" id="ARBA00041094"/>
    </source>
</evidence>
<evidence type="ECO:0000256" key="7">
    <source>
        <dbReference type="ARBA" id="ARBA00023157"/>
    </source>
</evidence>
<evidence type="ECO:0000256" key="9">
    <source>
        <dbReference type="ARBA" id="ARBA00037221"/>
    </source>
</evidence>
<dbReference type="PROSITE" id="PS50015">
    <property type="entry name" value="SAP_B"/>
    <property type="match status" value="2"/>
</dbReference>
<dbReference type="Gene3D" id="1.10.225.10">
    <property type="entry name" value="Saposin-like"/>
    <property type="match status" value="2"/>
</dbReference>
<keyword evidence="5" id="KW-0645">Protease</keyword>